<sequence>MPLFRFSPLLATILPVLILGGGAEAAEKSFSHFRFTPTRLRDNGASNSVQVAEFRLRFRGANVNMAQAAVTNPNGSSPNGEGPAKLTDGSAGTKWLDLNKRAVTFQFPQAVNVDAYSFTTANDAQERDPANWRLEGSNNGSTWILLDEIINGSVPTARGAATADFTLPATVPPYTSFWHPDYLLKWTPASDTSVDYNKSGVPLAARAANPALKVNANSRSNEGKVTVLTTFGPTSFQPSQGSAVEKFNAYTGWQYTDKLVFWGGSAGEGLILAPSAPVIDAAHRNGVPVLGNVFLPPTAYGGQYHWVKTFIQKTDDTFPVADKLIEVARTYGFDGWFLNQETAGGNSADAVAMRDFISYFRARAPELEIMWYDSMTEGGYIQWQDAFNDNNDMFMRHEGQPVAHSMFLDFGWGDAKMVSSRSHADNIGVNPYSIYAGVDVQGAGTGTSVNWDAIFPPGQPHRLSLAFYGAQSLFNDRTPADFQNAEQRFWVGANNDPSNTTTTQAWKGIAHYIPPASPLQKLPFVTNFNRGQGNRYFFDGNALITTGWNNLSVQDVLPTWRWIVSSTGTKLTPSLELDDAYTGGTSLKIAGNLAAPNDLKLYAASLPVSSNTRFRLVYKSSQGTGATSMKVALSFEDAPQTPVYFDVGSAGAAGWRTFDINLQSHAGRKIATIGLRFESAAAINNYQMRIGRIAVFNGTTPVIPAAATNVRVVQQDAYNADTLAVRLKWDASTTAGIYYYQVTQRFPDGTRKWLGATPNTAFFVPAVRRRTSEAGLTFEVQAIGADFGVSTITSLTVALPAGPDISSPMTGTWIGTPGAWANGPDVGSRAYDNNPATFFDAQEESAWTGQDYGSGRPRRITAFRFIPRSGWAWRMTGGVFEAANQADFSDAVNLHTIAVEPADGVYTIVQVVRPELYRYFRFRSDGHGNVGDITVYGYEIPTVPGGLAANNTTNGISVSWNPVTRAKSYRVERAGAMAGPFTSIGEVTTTTFTDATTPAGQLPFYRVTAINPAGTGSPSAVVRAVSDYQNWRANSFEGQTSPAVTGTNADPDNDFIPNLLEYALGLSPLKFDNLPFSPDLQPGLLSITYPTRVSATEITVTAQWSDGLSGWSDSGVVYQTLSEAGGIRRIRATAPSGGTGRRFMRVHAVAP</sequence>
<keyword evidence="3" id="KW-1185">Reference proteome</keyword>
<dbReference type="Pfam" id="PF21910">
    <property type="entry name" value="GH85_C"/>
    <property type="match status" value="1"/>
</dbReference>
<dbReference type="PROSITE" id="PS50022">
    <property type="entry name" value="FA58C_3"/>
    <property type="match status" value="1"/>
</dbReference>
<dbReference type="GO" id="GO:0005829">
    <property type="term" value="C:cytosol"/>
    <property type="evidence" value="ECO:0007669"/>
    <property type="project" value="UniProtKB-SubCell"/>
</dbReference>
<dbReference type="InterPro" id="IPR054110">
    <property type="entry name" value="EndoD-like_D2"/>
</dbReference>
<evidence type="ECO:0000313" key="3">
    <source>
        <dbReference type="Proteomes" id="UP000600139"/>
    </source>
</evidence>
<dbReference type="RefSeq" id="WP_200351033.1">
    <property type="nucleotide sequence ID" value="NZ_BAABHZ010000006.1"/>
</dbReference>
<dbReference type="Gene3D" id="2.60.120.260">
    <property type="entry name" value="Galactose-binding domain-like"/>
    <property type="match status" value="3"/>
</dbReference>
<dbReference type="PANTHER" id="PTHR13246">
    <property type="entry name" value="ENDO BETA N-ACETYLGLUCOSAMINIDASE"/>
    <property type="match status" value="1"/>
</dbReference>
<accession>A0A934R4F0</accession>
<evidence type="ECO:0000259" key="1">
    <source>
        <dbReference type="PROSITE" id="PS50022"/>
    </source>
</evidence>
<organism evidence="2 3">
    <name type="scientific">Luteolibacter yonseiensis</name>
    <dbReference type="NCBI Taxonomy" id="1144680"/>
    <lineage>
        <taxon>Bacteria</taxon>
        <taxon>Pseudomonadati</taxon>
        <taxon>Verrucomicrobiota</taxon>
        <taxon>Verrucomicrobiia</taxon>
        <taxon>Verrucomicrobiales</taxon>
        <taxon>Verrucomicrobiaceae</taxon>
        <taxon>Luteolibacter</taxon>
    </lineage>
</organism>
<dbReference type="Pfam" id="PF03644">
    <property type="entry name" value="Glyco_hydro_85"/>
    <property type="match status" value="1"/>
</dbReference>
<proteinExistence type="predicted"/>
<dbReference type="Proteomes" id="UP000600139">
    <property type="component" value="Unassembled WGS sequence"/>
</dbReference>
<dbReference type="SUPFAM" id="SSF49785">
    <property type="entry name" value="Galactose-binding domain-like"/>
    <property type="match status" value="1"/>
</dbReference>
<dbReference type="InterPro" id="IPR005201">
    <property type="entry name" value="TIM_ENGase"/>
</dbReference>
<dbReference type="InterPro" id="IPR008979">
    <property type="entry name" value="Galactose-bd-like_sf"/>
</dbReference>
<comment type="caution">
    <text evidence="2">The sequence shown here is derived from an EMBL/GenBank/DDBJ whole genome shotgun (WGS) entry which is preliminary data.</text>
</comment>
<name>A0A934R4F0_9BACT</name>
<dbReference type="EMBL" id="JAENIK010000011">
    <property type="protein sequence ID" value="MBK1816076.1"/>
    <property type="molecule type" value="Genomic_DNA"/>
</dbReference>
<dbReference type="InterPro" id="IPR000421">
    <property type="entry name" value="FA58C"/>
</dbReference>
<dbReference type="Gene3D" id="2.60.40.10">
    <property type="entry name" value="Immunoglobulins"/>
    <property type="match status" value="2"/>
</dbReference>
<dbReference type="InterPro" id="IPR013783">
    <property type="entry name" value="Ig-like_fold"/>
</dbReference>
<dbReference type="InterPro" id="IPR036116">
    <property type="entry name" value="FN3_sf"/>
</dbReference>
<dbReference type="SUPFAM" id="SSF49265">
    <property type="entry name" value="Fibronectin type III"/>
    <property type="match status" value="1"/>
</dbReference>
<reference evidence="2" key="1">
    <citation type="submission" date="2021-01" db="EMBL/GenBank/DDBJ databases">
        <title>Modified the classification status of verrucomicrobia.</title>
        <authorList>
            <person name="Feng X."/>
        </authorList>
    </citation>
    <scope>NUCLEOTIDE SEQUENCE</scope>
    <source>
        <strain evidence="2">JCM 18052</strain>
    </source>
</reference>
<dbReference type="GO" id="GO:0033925">
    <property type="term" value="F:mannosyl-glycoprotein endo-beta-N-acetylglucosaminidase activity"/>
    <property type="evidence" value="ECO:0007669"/>
    <property type="project" value="InterPro"/>
</dbReference>
<protein>
    <recommendedName>
        <fullName evidence="1">F5/8 type C domain-containing protein</fullName>
    </recommendedName>
</protein>
<gene>
    <name evidence="2" type="ORF">JIN84_10675</name>
</gene>
<feature type="domain" description="F5/8 type C" evidence="1">
    <location>
        <begin position="51"/>
        <end position="168"/>
    </location>
</feature>
<dbReference type="InterPro" id="IPR032979">
    <property type="entry name" value="ENGase"/>
</dbReference>
<dbReference type="AlphaFoldDB" id="A0A934R4F0"/>
<dbReference type="CDD" id="cd06547">
    <property type="entry name" value="GH85_ENGase"/>
    <property type="match status" value="1"/>
</dbReference>
<dbReference type="PANTHER" id="PTHR13246:SF1">
    <property type="entry name" value="CYTOSOLIC ENDO-BETA-N-ACETYLGLUCOSAMINIDASE"/>
    <property type="match status" value="1"/>
</dbReference>
<evidence type="ECO:0000313" key="2">
    <source>
        <dbReference type="EMBL" id="MBK1816076.1"/>
    </source>
</evidence>
<dbReference type="Gene3D" id="3.20.20.80">
    <property type="entry name" value="Glycosidases"/>
    <property type="match status" value="1"/>
</dbReference>